<evidence type="ECO:0000259" key="4">
    <source>
        <dbReference type="PROSITE" id="PS51063"/>
    </source>
</evidence>
<feature type="domain" description="HTH crp-type" evidence="4">
    <location>
        <begin position="125"/>
        <end position="191"/>
    </location>
</feature>
<evidence type="ECO:0000256" key="2">
    <source>
        <dbReference type="ARBA" id="ARBA00023125"/>
    </source>
</evidence>
<proteinExistence type="predicted"/>
<sequence>MAFVELCNVEKLHVGQCLHEVGKDIRKVYFPLTGYAGLHAAHEDKQHTDVTLLGCEGVIGASVLLGVRRAPFGVIVQGAGLALSLSPLTFIRQVKLSKELRRVIKLYLFLQLGQLTLSAACLSHHDVRSRLARWLLMGHDRADKSILILTHLALAQMLGVRRSAVTLAARQLQENGVIRYQRGRIEVISRSGLESYSCNCYRTEIDNYNVCLPLRHHHTG</sequence>
<evidence type="ECO:0000313" key="5">
    <source>
        <dbReference type="EMBL" id="MBN7818390.1"/>
    </source>
</evidence>
<evidence type="ECO:0000256" key="1">
    <source>
        <dbReference type="ARBA" id="ARBA00023015"/>
    </source>
</evidence>
<dbReference type="InterPro" id="IPR018490">
    <property type="entry name" value="cNMP-bd_dom_sf"/>
</dbReference>
<accession>A0ABS3CMS8</accession>
<evidence type="ECO:0000256" key="3">
    <source>
        <dbReference type="ARBA" id="ARBA00023163"/>
    </source>
</evidence>
<dbReference type="RefSeq" id="WP_206592218.1">
    <property type="nucleotide sequence ID" value="NZ_JAFKCS010000001.1"/>
</dbReference>
<dbReference type="SUPFAM" id="SSF46785">
    <property type="entry name" value="Winged helix' DNA-binding domain"/>
    <property type="match status" value="1"/>
</dbReference>
<dbReference type="InterPro" id="IPR036390">
    <property type="entry name" value="WH_DNA-bd_sf"/>
</dbReference>
<dbReference type="Pfam" id="PF13545">
    <property type="entry name" value="HTH_Crp_2"/>
    <property type="match status" value="1"/>
</dbReference>
<dbReference type="PANTHER" id="PTHR24567:SF74">
    <property type="entry name" value="HTH-TYPE TRANSCRIPTIONAL REGULATOR ARCR"/>
    <property type="match status" value="1"/>
</dbReference>
<dbReference type="InterPro" id="IPR014710">
    <property type="entry name" value="RmlC-like_jellyroll"/>
</dbReference>
<keyword evidence="2" id="KW-0238">DNA-binding</keyword>
<dbReference type="SUPFAM" id="SSF51206">
    <property type="entry name" value="cAMP-binding domain-like"/>
    <property type="match status" value="1"/>
</dbReference>
<keyword evidence="6" id="KW-1185">Reference proteome</keyword>
<dbReference type="Gene3D" id="2.60.120.10">
    <property type="entry name" value="Jelly Rolls"/>
    <property type="match status" value="1"/>
</dbReference>
<gene>
    <name evidence="5" type="ORF">J0A65_00865</name>
</gene>
<keyword evidence="1" id="KW-0805">Transcription regulation</keyword>
<reference evidence="5 6" key="1">
    <citation type="submission" date="2021-03" db="EMBL/GenBank/DDBJ databases">
        <title>novel species isolated from a fishpond in China.</title>
        <authorList>
            <person name="Lu H."/>
            <person name="Cai Z."/>
        </authorList>
    </citation>
    <scope>NUCLEOTIDE SEQUENCE [LARGE SCALE GENOMIC DNA]</scope>
    <source>
        <strain evidence="5 6">Y57</strain>
    </source>
</reference>
<keyword evidence="3" id="KW-0804">Transcription</keyword>
<dbReference type="Proteomes" id="UP000663992">
    <property type="component" value="Unassembled WGS sequence"/>
</dbReference>
<dbReference type="InterPro" id="IPR012318">
    <property type="entry name" value="HTH_CRP"/>
</dbReference>
<evidence type="ECO:0000313" key="6">
    <source>
        <dbReference type="Proteomes" id="UP000663992"/>
    </source>
</evidence>
<dbReference type="EMBL" id="JAFKCS010000001">
    <property type="protein sequence ID" value="MBN7818390.1"/>
    <property type="molecule type" value="Genomic_DNA"/>
</dbReference>
<organism evidence="5 6">
    <name type="scientific">Bowmanella yangjiangensis</name>
    <dbReference type="NCBI Taxonomy" id="2811230"/>
    <lineage>
        <taxon>Bacteria</taxon>
        <taxon>Pseudomonadati</taxon>
        <taxon>Pseudomonadota</taxon>
        <taxon>Gammaproteobacteria</taxon>
        <taxon>Alteromonadales</taxon>
        <taxon>Alteromonadaceae</taxon>
        <taxon>Bowmanella</taxon>
    </lineage>
</organism>
<dbReference type="PROSITE" id="PS51063">
    <property type="entry name" value="HTH_CRP_2"/>
    <property type="match status" value="1"/>
</dbReference>
<name>A0ABS3CMS8_9ALTE</name>
<comment type="caution">
    <text evidence="5">The sequence shown here is derived from an EMBL/GenBank/DDBJ whole genome shotgun (WGS) entry which is preliminary data.</text>
</comment>
<protein>
    <submittedName>
        <fullName evidence="5">Crp/Fnr family transcriptional regulator</fullName>
    </submittedName>
</protein>
<dbReference type="InterPro" id="IPR050397">
    <property type="entry name" value="Env_Response_Regulators"/>
</dbReference>
<dbReference type="PANTHER" id="PTHR24567">
    <property type="entry name" value="CRP FAMILY TRANSCRIPTIONAL REGULATORY PROTEIN"/>
    <property type="match status" value="1"/>
</dbReference>